<protein>
    <submittedName>
        <fullName evidence="1">Uncharacterized protein conserved in bacteria</fullName>
    </submittedName>
</protein>
<dbReference type="AlphaFoldDB" id="A0A2X1AHX7"/>
<dbReference type="EMBL" id="UAQM01000013">
    <property type="protein sequence ID" value="SPU44453.1"/>
    <property type="molecule type" value="Genomic_DNA"/>
</dbReference>
<sequence>MLLPFFTALREAKVPVSLKEWLHLMEAMDKGVAGRDVEAFYHLSRAVLVKDEKHYDRFDQVFGKVFKGWRASAPAGRSPPTSPRTGCGC</sequence>
<accession>A0A2X1AHX7</accession>
<evidence type="ECO:0000313" key="1">
    <source>
        <dbReference type="EMBL" id="SPU44453.1"/>
    </source>
</evidence>
<dbReference type="Proteomes" id="UP000250358">
    <property type="component" value="Unassembled WGS sequence"/>
</dbReference>
<name>A0A2X1AHX7_BREDI</name>
<dbReference type="PANTHER" id="PTHR39338:SF7">
    <property type="entry name" value="BLL6692 PROTEIN"/>
    <property type="match status" value="1"/>
</dbReference>
<organism evidence="1 2">
    <name type="scientific">Brevundimonas diminuta</name>
    <name type="common">Pseudomonas diminuta</name>
    <dbReference type="NCBI Taxonomy" id="293"/>
    <lineage>
        <taxon>Bacteria</taxon>
        <taxon>Pseudomonadati</taxon>
        <taxon>Pseudomonadota</taxon>
        <taxon>Alphaproteobacteria</taxon>
        <taxon>Caulobacterales</taxon>
        <taxon>Caulobacteraceae</taxon>
        <taxon>Brevundimonas</taxon>
    </lineage>
</organism>
<evidence type="ECO:0000313" key="2">
    <source>
        <dbReference type="Proteomes" id="UP000250358"/>
    </source>
</evidence>
<reference evidence="1 2" key="1">
    <citation type="submission" date="2018-06" db="EMBL/GenBank/DDBJ databases">
        <authorList>
            <consortium name="Pathogen Informatics"/>
            <person name="Doyle S."/>
        </authorList>
    </citation>
    <scope>NUCLEOTIDE SEQUENCE [LARGE SCALE GENOMIC DNA]</scope>
    <source>
        <strain evidence="1 2">NCTC11165</strain>
    </source>
</reference>
<dbReference type="PANTHER" id="PTHR39338">
    <property type="entry name" value="BLL5662 PROTEIN-RELATED"/>
    <property type="match status" value="1"/>
</dbReference>
<proteinExistence type="predicted"/>
<gene>
    <name evidence="1" type="ORF">NCTC11165_01832</name>
</gene>